<dbReference type="Pfam" id="PF09084">
    <property type="entry name" value="NMT1"/>
    <property type="match status" value="1"/>
</dbReference>
<dbReference type="HOGENOM" id="CLU_028871_2_0_5"/>
<dbReference type="PANTHER" id="PTHR30024">
    <property type="entry name" value="ALIPHATIC SULFONATES-BINDING PROTEIN-RELATED"/>
    <property type="match status" value="1"/>
</dbReference>
<reference evidence="8 9" key="2">
    <citation type="journal article" date="2010" name="J. Bacteriol.">
        <title>Complete genome sequence of Beijerinckia indica subsp. indica.</title>
        <authorList>
            <person name="Tamas I."/>
            <person name="Dedysh S.N."/>
            <person name="Liesack W."/>
            <person name="Stott M.B."/>
            <person name="Alam M."/>
            <person name="Murrell J.C."/>
            <person name="Dunfield P.F."/>
        </authorList>
    </citation>
    <scope>NUCLEOTIDE SEQUENCE [LARGE SCALE GENOMIC DNA]</scope>
    <source>
        <strain evidence="9">ATCC 9039 / DSM 1715 / NCIMB 8712</strain>
    </source>
</reference>
<dbReference type="EMBL" id="CP001016">
    <property type="protein sequence ID" value="ACB93828.1"/>
    <property type="molecule type" value="Genomic_DNA"/>
</dbReference>
<name>B2IBV6_BEII9</name>
<accession>B2IBV6</accession>
<dbReference type="InterPro" id="IPR001638">
    <property type="entry name" value="Solute-binding_3/MltF_N"/>
</dbReference>
<keyword evidence="9" id="KW-1185">Reference proteome</keyword>
<dbReference type="InterPro" id="IPR010067">
    <property type="entry name" value="ABC_SsuA_sub-bd"/>
</dbReference>
<comment type="function">
    <text evidence="5">Part of a binding-protein-dependent transport system for aliphatic sulfonates. Putative binding protein.</text>
</comment>
<keyword evidence="3" id="KW-0813">Transport</keyword>
<organism evidence="8 9">
    <name type="scientific">Beijerinckia indica subsp. indica (strain ATCC 9039 / DSM 1715 / NCIMB 8712)</name>
    <dbReference type="NCBI Taxonomy" id="395963"/>
    <lineage>
        <taxon>Bacteria</taxon>
        <taxon>Pseudomonadati</taxon>
        <taxon>Pseudomonadota</taxon>
        <taxon>Alphaproteobacteria</taxon>
        <taxon>Hyphomicrobiales</taxon>
        <taxon>Beijerinckiaceae</taxon>
        <taxon>Beijerinckia</taxon>
    </lineage>
</organism>
<dbReference type="GO" id="GO:0042626">
    <property type="term" value="F:ATPase-coupled transmembrane transporter activity"/>
    <property type="evidence" value="ECO:0007669"/>
    <property type="project" value="InterPro"/>
</dbReference>
<dbReference type="Proteomes" id="UP000001695">
    <property type="component" value="Chromosome"/>
</dbReference>
<keyword evidence="4" id="KW-0732">Signal</keyword>
<evidence type="ECO:0000259" key="7">
    <source>
        <dbReference type="SMART" id="SM00062"/>
    </source>
</evidence>
<dbReference type="KEGG" id="bid:Bind_0171"/>
<dbReference type="STRING" id="395963.Bind_0171"/>
<dbReference type="AlphaFoldDB" id="B2IBV6"/>
<reference evidence="9" key="1">
    <citation type="submission" date="2008-03" db="EMBL/GenBank/DDBJ databases">
        <title>Complete sequence of chromosome of Beijerinckia indica subsp. indica ATCC 9039.</title>
        <authorList>
            <consortium name="US DOE Joint Genome Institute"/>
            <person name="Copeland A."/>
            <person name="Lucas S."/>
            <person name="Lapidus A."/>
            <person name="Glavina del Rio T."/>
            <person name="Dalin E."/>
            <person name="Tice H."/>
            <person name="Bruce D."/>
            <person name="Goodwin L."/>
            <person name="Pitluck S."/>
            <person name="LaButti K."/>
            <person name="Schmutz J."/>
            <person name="Larimer F."/>
            <person name="Land M."/>
            <person name="Hauser L."/>
            <person name="Kyrpides N."/>
            <person name="Mikhailova N."/>
            <person name="Dunfield P.F."/>
            <person name="Dedysh S.N."/>
            <person name="Liesack W."/>
            <person name="Saw J.H."/>
            <person name="Alam M."/>
            <person name="Chen Y."/>
            <person name="Murrell J.C."/>
            <person name="Richardson P."/>
        </authorList>
    </citation>
    <scope>NUCLEOTIDE SEQUENCE [LARGE SCALE GENOMIC DNA]</scope>
    <source>
        <strain evidence="9">ATCC 9039 / DSM 1715 / NCIMB 8712</strain>
    </source>
</reference>
<evidence type="ECO:0000256" key="3">
    <source>
        <dbReference type="ARBA" id="ARBA00022448"/>
    </source>
</evidence>
<evidence type="ECO:0000313" key="8">
    <source>
        <dbReference type="EMBL" id="ACB93828.1"/>
    </source>
</evidence>
<dbReference type="RefSeq" id="WP_012383186.1">
    <property type="nucleotide sequence ID" value="NC_010581.1"/>
</dbReference>
<dbReference type="InterPro" id="IPR015168">
    <property type="entry name" value="SsuA/THI5"/>
</dbReference>
<dbReference type="GO" id="GO:0016020">
    <property type="term" value="C:membrane"/>
    <property type="evidence" value="ECO:0007669"/>
    <property type="project" value="InterPro"/>
</dbReference>
<dbReference type="GO" id="GO:0042597">
    <property type="term" value="C:periplasmic space"/>
    <property type="evidence" value="ECO:0007669"/>
    <property type="project" value="UniProtKB-SubCell"/>
</dbReference>
<feature type="domain" description="Solute-binding protein family 3/N-terminal" evidence="7">
    <location>
        <begin position="38"/>
        <end position="257"/>
    </location>
</feature>
<dbReference type="eggNOG" id="COG0715">
    <property type="taxonomic scope" value="Bacteria"/>
</dbReference>
<evidence type="ECO:0000256" key="4">
    <source>
        <dbReference type="ARBA" id="ARBA00022729"/>
    </source>
</evidence>
<gene>
    <name evidence="8" type="ordered locus">Bind_0171</name>
</gene>
<dbReference type="SUPFAM" id="SSF53850">
    <property type="entry name" value="Periplasmic binding protein-like II"/>
    <property type="match status" value="1"/>
</dbReference>
<evidence type="ECO:0000256" key="1">
    <source>
        <dbReference type="ARBA" id="ARBA00004418"/>
    </source>
</evidence>
<dbReference type="Gene3D" id="3.40.190.10">
    <property type="entry name" value="Periplasmic binding protein-like II"/>
    <property type="match status" value="2"/>
</dbReference>
<dbReference type="PANTHER" id="PTHR30024:SF42">
    <property type="entry name" value="ALIPHATIC SULFONATES-BINDING PROTEIN-RELATED"/>
    <property type="match status" value="1"/>
</dbReference>
<comment type="subcellular location">
    <subcellularLocation>
        <location evidence="1">Periplasm</location>
    </subcellularLocation>
</comment>
<evidence type="ECO:0000256" key="2">
    <source>
        <dbReference type="ARBA" id="ARBA00010742"/>
    </source>
</evidence>
<comment type="similarity">
    <text evidence="2">Belongs to the bacterial solute-binding protein SsuA/TauA family.</text>
</comment>
<dbReference type="FunFam" id="3.40.190.10:FF:000050">
    <property type="entry name" value="Sulfonate ABC transporter substrate-binding protein"/>
    <property type="match status" value="1"/>
</dbReference>
<protein>
    <recommendedName>
        <fullName evidence="6">Putative aliphatic sulfonates-binding protein</fullName>
    </recommendedName>
</protein>
<dbReference type="SMART" id="SM00062">
    <property type="entry name" value="PBPb"/>
    <property type="match status" value="1"/>
</dbReference>
<sequence length="327" mass="35025">MAGHDFWTTGRRKACFLLLSVLLGLAFPAEWAGAEEGVLRIGYQRSSTLMALLKASGRLDQALVAKGVSLRWLEFTSGLPMLEALNLGNVDVTADVADTVPIFAQAAGAKLTYIAEEAVSPEAQAVLVPAHSPIKTLADLKGKKIAVTKAAGSHYLLIKALASAGLDFKAIQPVYLTPADGRAALASDKVDALVTWEPFVSSVARQTSARILADGTGLANYKRYYLTTPNYAEHHAPVLDALFAQLEETGRETKAHPQAAADILAKLWGIDAETVEQANSKRSYRVGVVTRDGLGEQQRIADAFFEAGLLPKRIDTQDVSIFTPQAP</sequence>
<evidence type="ECO:0000256" key="5">
    <source>
        <dbReference type="ARBA" id="ARBA00055538"/>
    </source>
</evidence>
<dbReference type="OrthoDB" id="6522570at2"/>
<dbReference type="NCBIfam" id="TIGR01728">
    <property type="entry name" value="SsuA_fam"/>
    <property type="match status" value="1"/>
</dbReference>
<evidence type="ECO:0000313" key="9">
    <source>
        <dbReference type="Proteomes" id="UP000001695"/>
    </source>
</evidence>
<proteinExistence type="inferred from homology"/>
<evidence type="ECO:0000256" key="6">
    <source>
        <dbReference type="ARBA" id="ARBA00070228"/>
    </source>
</evidence>